<feature type="transmembrane region" description="Helical" evidence="1">
    <location>
        <begin position="402"/>
        <end position="421"/>
    </location>
</feature>
<feature type="transmembrane region" description="Helical" evidence="1">
    <location>
        <begin position="323"/>
        <end position="348"/>
    </location>
</feature>
<dbReference type="OrthoDB" id="7432019at2"/>
<feature type="transmembrane region" description="Helical" evidence="1">
    <location>
        <begin position="107"/>
        <end position="125"/>
    </location>
</feature>
<dbReference type="EMBL" id="BJYR01000025">
    <property type="protein sequence ID" value="GEO01703.1"/>
    <property type="molecule type" value="Genomic_DNA"/>
</dbReference>
<sequence>MSTRPAAAWGKRVEIAFALAVVALIARAAWNFHQYGYLPQPFFYEPSDTWMDWFNTAYWARDPGTYDVWGTIYPPLSFVVIRLLGIDSCYGRSAVTSDMLTIRDCDWLGIVAIHVIFAINIVLIARTFRKIDRKTALPRTVALALGMPMLFALERGNILLLTFTCFLLAFGPLLHSARLRWVAAGLAINFKVYLLGAVFALLLKRRWRWVEGALIATVLVYTASYFLLGTGTPVQVIQNITRYSSGFEAGQVLDIWYSITYAPLVSLLKGSVFPVTTIVGSETAEIGLRLISVLVPAGQISILLAAIAVWLRPEAVSSSRAVFLGTAMALISSEAGGYTQILVILLVFMEPWRGVARPIAIVLCYVLCLPGDIIIGSVPPFVRDSYLAGRAVEINMGVGLGMFLRPGILIGIAIAMSCCTISEVWRDMRQDGLGERRRFRRDARLLPASFYKRG</sequence>
<dbReference type="Proteomes" id="UP000321464">
    <property type="component" value="Unassembled WGS sequence"/>
</dbReference>
<accession>A0A512APS2</accession>
<feature type="transmembrane region" description="Helical" evidence="1">
    <location>
        <begin position="290"/>
        <end position="311"/>
    </location>
</feature>
<dbReference type="AlphaFoldDB" id="A0A512APS2"/>
<evidence type="ECO:0000313" key="2">
    <source>
        <dbReference type="EMBL" id="GEO01703.1"/>
    </source>
</evidence>
<evidence type="ECO:0000313" key="3">
    <source>
        <dbReference type="Proteomes" id="UP000321464"/>
    </source>
</evidence>
<feature type="transmembrane region" description="Helical" evidence="1">
    <location>
        <begin position="181"/>
        <end position="202"/>
    </location>
</feature>
<evidence type="ECO:0008006" key="4">
    <source>
        <dbReference type="Google" id="ProtNLM"/>
    </source>
</evidence>
<keyword evidence="1" id="KW-0812">Transmembrane</keyword>
<name>A0A512APS2_9SPHN</name>
<comment type="caution">
    <text evidence="2">The sequence shown here is derived from an EMBL/GenBank/DDBJ whole genome shotgun (WGS) entry which is preliminary data.</text>
</comment>
<organism evidence="2 3">
    <name type="scientific">Novosphingobium sediminis</name>
    <dbReference type="NCBI Taxonomy" id="707214"/>
    <lineage>
        <taxon>Bacteria</taxon>
        <taxon>Pseudomonadati</taxon>
        <taxon>Pseudomonadota</taxon>
        <taxon>Alphaproteobacteria</taxon>
        <taxon>Sphingomonadales</taxon>
        <taxon>Sphingomonadaceae</taxon>
        <taxon>Novosphingobium</taxon>
    </lineage>
</organism>
<feature type="transmembrane region" description="Helical" evidence="1">
    <location>
        <begin position="157"/>
        <end position="175"/>
    </location>
</feature>
<dbReference type="RefSeq" id="WP_147161008.1">
    <property type="nucleotide sequence ID" value="NZ_BJYR01000025.1"/>
</dbReference>
<feature type="transmembrane region" description="Helical" evidence="1">
    <location>
        <begin position="209"/>
        <end position="228"/>
    </location>
</feature>
<proteinExistence type="predicted"/>
<protein>
    <recommendedName>
        <fullName evidence="4">DUF2029 domain-containing protein</fullName>
    </recommendedName>
</protein>
<feature type="transmembrane region" description="Helical" evidence="1">
    <location>
        <begin position="360"/>
        <end position="382"/>
    </location>
</feature>
<reference evidence="2 3" key="1">
    <citation type="submission" date="2019-07" db="EMBL/GenBank/DDBJ databases">
        <title>Whole genome shotgun sequence of Novosphingobium sediminis NBRC 106119.</title>
        <authorList>
            <person name="Hosoyama A."/>
            <person name="Uohara A."/>
            <person name="Ohji S."/>
            <person name="Ichikawa N."/>
        </authorList>
    </citation>
    <scope>NUCLEOTIDE SEQUENCE [LARGE SCALE GENOMIC DNA]</scope>
    <source>
        <strain evidence="2 3">NBRC 106119</strain>
    </source>
</reference>
<keyword evidence="3" id="KW-1185">Reference proteome</keyword>
<gene>
    <name evidence="2" type="ORF">NSE01_35350</name>
</gene>
<evidence type="ECO:0000256" key="1">
    <source>
        <dbReference type="SAM" id="Phobius"/>
    </source>
</evidence>
<feature type="transmembrane region" description="Helical" evidence="1">
    <location>
        <begin position="255"/>
        <end position="278"/>
    </location>
</feature>
<keyword evidence="1" id="KW-1133">Transmembrane helix</keyword>
<keyword evidence="1" id="KW-0472">Membrane</keyword>